<sequence length="407" mass="43523">MAFAGALSSSARLGPFRLAGQRLTPRVTCVGAGANARSFSLLVLRSARSSNRWSERLALTTRNITQQASETPTVLSTPAEGNAVTTASNASAPPEAVPADASTDVLSGVADAVTTHLPAALQYGDLAAMGLVGWTPAGLVRWSLELINVTTSMPWFWTIVAGSLLWKALLFPITVKSLRNSSRLLPLQPHILKMQKEMEVARKSGDKLAMQRAALKIRKLYSDAGVSMGATALVPFVQIPVTLGMFFGVKKMCELPVPQLKDSGVSILPDLTTPDPYMALPVLLCAAVNMQISVGAAELNLTERPEMGHIMNGLRLLSIAGIWVMSAFPSGLMVSLLTTSAATTVQSWLLQQPRVRTALDIPTVPREAQGRLPSPMETVEYVISKYRAKLEEAKAQAAANARKAGKR</sequence>
<dbReference type="EMBL" id="BRPK01000017">
    <property type="protein sequence ID" value="GLB44536.1"/>
    <property type="molecule type" value="Genomic_DNA"/>
</dbReference>
<evidence type="ECO:0000256" key="5">
    <source>
        <dbReference type="ARBA" id="ARBA00023136"/>
    </source>
</evidence>
<dbReference type="AlphaFoldDB" id="A0A9P3Q0K3"/>
<dbReference type="GO" id="GO:0005743">
    <property type="term" value="C:mitochondrial inner membrane"/>
    <property type="evidence" value="ECO:0007669"/>
    <property type="project" value="TreeGrafter"/>
</dbReference>
<evidence type="ECO:0000313" key="10">
    <source>
        <dbReference type="EMBL" id="GLB44536.1"/>
    </source>
</evidence>
<evidence type="ECO:0000313" key="11">
    <source>
        <dbReference type="Proteomes" id="UP001063166"/>
    </source>
</evidence>
<dbReference type="GO" id="GO:0032977">
    <property type="term" value="F:membrane insertase activity"/>
    <property type="evidence" value="ECO:0007669"/>
    <property type="project" value="InterPro"/>
</dbReference>
<dbReference type="Pfam" id="PF02096">
    <property type="entry name" value="60KD_IMP"/>
    <property type="match status" value="1"/>
</dbReference>
<dbReference type="InterPro" id="IPR001708">
    <property type="entry name" value="YidC/ALB3/OXA1/COX18"/>
</dbReference>
<feature type="transmembrane region" description="Helical" evidence="8">
    <location>
        <begin position="313"/>
        <end position="337"/>
    </location>
</feature>
<proteinExistence type="inferred from homology"/>
<gene>
    <name evidence="10" type="ORF">LshimejAT787_1701630</name>
</gene>
<dbReference type="PANTHER" id="PTHR12428:SF65">
    <property type="entry name" value="CYTOCHROME C OXIDASE ASSEMBLY PROTEIN COX18, MITOCHONDRIAL"/>
    <property type="match status" value="1"/>
</dbReference>
<comment type="subcellular location">
    <subcellularLocation>
        <location evidence="1 6">Membrane</location>
        <topology evidence="1 6">Multi-pass membrane protein</topology>
    </subcellularLocation>
</comment>
<dbReference type="PANTHER" id="PTHR12428">
    <property type="entry name" value="OXA1"/>
    <property type="match status" value="1"/>
</dbReference>
<evidence type="ECO:0000256" key="8">
    <source>
        <dbReference type="SAM" id="Phobius"/>
    </source>
</evidence>
<dbReference type="InterPro" id="IPR028055">
    <property type="entry name" value="YidC/Oxa/ALB_C"/>
</dbReference>
<evidence type="ECO:0000256" key="3">
    <source>
        <dbReference type="ARBA" id="ARBA00022692"/>
    </source>
</evidence>
<feature type="coiled-coil region" evidence="7">
    <location>
        <begin position="376"/>
        <end position="407"/>
    </location>
</feature>
<keyword evidence="4 8" id="KW-1133">Transmembrane helix</keyword>
<feature type="domain" description="Membrane insertase YidC/Oxa/ALB C-terminal" evidence="9">
    <location>
        <begin position="155"/>
        <end position="351"/>
    </location>
</feature>
<evidence type="ECO:0000256" key="7">
    <source>
        <dbReference type="SAM" id="Coils"/>
    </source>
</evidence>
<keyword evidence="3 6" id="KW-0812">Transmembrane</keyword>
<accession>A0A9P3Q0K3</accession>
<dbReference type="GO" id="GO:0032979">
    <property type="term" value="P:protein insertion into mitochondrial inner membrane from matrix"/>
    <property type="evidence" value="ECO:0007669"/>
    <property type="project" value="TreeGrafter"/>
</dbReference>
<evidence type="ECO:0000256" key="1">
    <source>
        <dbReference type="ARBA" id="ARBA00004141"/>
    </source>
</evidence>
<dbReference type="CDD" id="cd20069">
    <property type="entry name" value="5TM_Oxa1-like"/>
    <property type="match status" value="1"/>
</dbReference>
<protein>
    <submittedName>
        <fullName evidence="10">60Kd inner membrane protein</fullName>
    </submittedName>
</protein>
<keyword evidence="11" id="KW-1185">Reference proteome</keyword>
<feature type="transmembrane region" description="Helical" evidence="8">
    <location>
        <begin position="155"/>
        <end position="175"/>
    </location>
</feature>
<dbReference type="Proteomes" id="UP001063166">
    <property type="component" value="Unassembled WGS sequence"/>
</dbReference>
<evidence type="ECO:0000259" key="9">
    <source>
        <dbReference type="Pfam" id="PF02096"/>
    </source>
</evidence>
<comment type="caution">
    <text evidence="10">The sequence shown here is derived from an EMBL/GenBank/DDBJ whole genome shotgun (WGS) entry which is preliminary data.</text>
</comment>
<comment type="similarity">
    <text evidence="2 6">Belongs to the OXA1/ALB3/YidC family.</text>
</comment>
<name>A0A9P3Q0K3_LYOSH</name>
<feature type="transmembrane region" description="Helical" evidence="8">
    <location>
        <begin position="220"/>
        <end position="247"/>
    </location>
</feature>
<keyword evidence="7" id="KW-0175">Coiled coil</keyword>
<evidence type="ECO:0000256" key="4">
    <source>
        <dbReference type="ARBA" id="ARBA00022989"/>
    </source>
</evidence>
<organism evidence="10 11">
    <name type="scientific">Lyophyllum shimeji</name>
    <name type="common">Hon-shimeji</name>
    <name type="synonym">Tricholoma shimeji</name>
    <dbReference type="NCBI Taxonomy" id="47721"/>
    <lineage>
        <taxon>Eukaryota</taxon>
        <taxon>Fungi</taxon>
        <taxon>Dikarya</taxon>
        <taxon>Basidiomycota</taxon>
        <taxon>Agaricomycotina</taxon>
        <taxon>Agaricomycetes</taxon>
        <taxon>Agaricomycetidae</taxon>
        <taxon>Agaricales</taxon>
        <taxon>Tricholomatineae</taxon>
        <taxon>Lyophyllaceae</taxon>
        <taxon>Lyophyllum</taxon>
    </lineage>
</organism>
<evidence type="ECO:0000256" key="6">
    <source>
        <dbReference type="RuleBase" id="RU003945"/>
    </source>
</evidence>
<keyword evidence="5 8" id="KW-0472">Membrane</keyword>
<evidence type="ECO:0000256" key="2">
    <source>
        <dbReference type="ARBA" id="ARBA00009877"/>
    </source>
</evidence>
<reference evidence="10" key="1">
    <citation type="submission" date="2022-07" db="EMBL/GenBank/DDBJ databases">
        <title>The genome of Lyophyllum shimeji provides insight into the initial evolution of ectomycorrhizal fungal genome.</title>
        <authorList>
            <person name="Kobayashi Y."/>
            <person name="Shibata T."/>
            <person name="Hirakawa H."/>
            <person name="Shigenobu S."/>
            <person name="Nishiyama T."/>
            <person name="Yamada A."/>
            <person name="Hasebe M."/>
            <person name="Kawaguchi M."/>
        </authorList>
    </citation>
    <scope>NUCLEOTIDE SEQUENCE</scope>
    <source>
        <strain evidence="10">AT787</strain>
    </source>
</reference>
<dbReference type="OrthoDB" id="2148490at2759"/>